<evidence type="ECO:0000313" key="1">
    <source>
        <dbReference type="EMBL" id="CAL1567359.1"/>
    </source>
</evidence>
<dbReference type="AlphaFoldDB" id="A0AAV2IQD1"/>
<dbReference type="Proteomes" id="UP001497482">
    <property type="component" value="Chromosome 1"/>
</dbReference>
<protein>
    <submittedName>
        <fullName evidence="1">Uncharacterized protein</fullName>
    </submittedName>
</protein>
<name>A0AAV2IQD1_KNICA</name>
<accession>A0AAV2IQD1</accession>
<evidence type="ECO:0000313" key="2">
    <source>
        <dbReference type="Proteomes" id="UP001497482"/>
    </source>
</evidence>
<gene>
    <name evidence="1" type="ORF">KC01_LOCUS169</name>
</gene>
<sequence>MCRRKAALWVCPEVYLKASRSGPRAAQSDMQPRARGFCSTDLEMGQINVNLGGMETIEQVESLRVVLQSYANCANVHGYTC</sequence>
<reference evidence="1 2" key="1">
    <citation type="submission" date="2024-04" db="EMBL/GenBank/DDBJ databases">
        <authorList>
            <person name="Waldvogel A.-M."/>
            <person name="Schoenle A."/>
        </authorList>
    </citation>
    <scope>NUCLEOTIDE SEQUENCE [LARGE SCALE GENOMIC DNA]</scope>
</reference>
<dbReference type="EMBL" id="OZ035823">
    <property type="protein sequence ID" value="CAL1567359.1"/>
    <property type="molecule type" value="Genomic_DNA"/>
</dbReference>
<organism evidence="1 2">
    <name type="scientific">Knipowitschia caucasica</name>
    <name type="common">Caucasian dwarf goby</name>
    <name type="synonym">Pomatoschistus caucasicus</name>
    <dbReference type="NCBI Taxonomy" id="637954"/>
    <lineage>
        <taxon>Eukaryota</taxon>
        <taxon>Metazoa</taxon>
        <taxon>Chordata</taxon>
        <taxon>Craniata</taxon>
        <taxon>Vertebrata</taxon>
        <taxon>Euteleostomi</taxon>
        <taxon>Actinopterygii</taxon>
        <taxon>Neopterygii</taxon>
        <taxon>Teleostei</taxon>
        <taxon>Neoteleostei</taxon>
        <taxon>Acanthomorphata</taxon>
        <taxon>Gobiaria</taxon>
        <taxon>Gobiiformes</taxon>
        <taxon>Gobioidei</taxon>
        <taxon>Gobiidae</taxon>
        <taxon>Gobiinae</taxon>
        <taxon>Knipowitschia</taxon>
    </lineage>
</organism>
<proteinExistence type="predicted"/>
<keyword evidence="2" id="KW-1185">Reference proteome</keyword>